<evidence type="ECO:0000313" key="4">
    <source>
        <dbReference type="Proteomes" id="UP000824334"/>
    </source>
</evidence>
<feature type="region of interest" description="Disordered" evidence="1">
    <location>
        <begin position="201"/>
        <end position="230"/>
    </location>
</feature>
<name>A0ABX8TGV6_9CAUL</name>
<dbReference type="GO" id="GO:0061711">
    <property type="term" value="F:tRNA N(6)-L-threonylcarbamoyladenine synthase activity"/>
    <property type="evidence" value="ECO:0007669"/>
    <property type="project" value="UniProtKB-EC"/>
</dbReference>
<keyword evidence="3" id="KW-0808">Transferase</keyword>
<accession>A0ABX8TGV6</accession>
<reference evidence="3 4" key="1">
    <citation type="submission" date="2021-07" db="EMBL/GenBank/DDBJ databases">
        <title>Isolation and characterization of bacteria from a gold mining with a capacity of golden bioaccumulation.</title>
        <authorList>
            <person name="Yang X.J."/>
        </authorList>
    </citation>
    <scope>NUCLEOTIDE SEQUENCE [LARGE SCALE GENOMIC DNA]</scope>
    <source>
        <strain evidence="3 4">Au29</strain>
    </source>
</reference>
<dbReference type="PANTHER" id="PTHR11735:SF11">
    <property type="entry name" value="TRNA THREONYLCARBAMOYLADENOSINE BIOSYNTHESIS PROTEIN TSAB"/>
    <property type="match status" value="1"/>
</dbReference>
<organism evidence="3 4">
    <name type="scientific">Brevundimonas nasdae</name>
    <dbReference type="NCBI Taxonomy" id="172043"/>
    <lineage>
        <taxon>Bacteria</taxon>
        <taxon>Pseudomonadati</taxon>
        <taxon>Pseudomonadota</taxon>
        <taxon>Alphaproteobacteria</taxon>
        <taxon>Caulobacterales</taxon>
        <taxon>Caulobacteraceae</taxon>
        <taxon>Brevundimonas</taxon>
    </lineage>
</organism>
<dbReference type="EC" id="2.3.1.234" evidence="3"/>
<dbReference type="EMBL" id="CP080034">
    <property type="protein sequence ID" value="QYC09894.1"/>
    <property type="molecule type" value="Genomic_DNA"/>
</dbReference>
<feature type="domain" description="Gcp-like" evidence="2">
    <location>
        <begin position="33"/>
        <end position="133"/>
    </location>
</feature>
<protein>
    <submittedName>
        <fullName evidence="3">tRNA (Adenosine(37)-N6)-threonylcarbamoyltransferase complex dimerization subunit type 1 TsaB</fullName>
        <ecNumber evidence="3">2.3.1.234</ecNumber>
    </submittedName>
</protein>
<dbReference type="CDD" id="cd24032">
    <property type="entry name" value="ASKHA_NBD_TsaB"/>
    <property type="match status" value="1"/>
</dbReference>
<dbReference type="NCBIfam" id="TIGR03725">
    <property type="entry name" value="T6A_YeaZ"/>
    <property type="match status" value="1"/>
</dbReference>
<keyword evidence="3" id="KW-0012">Acyltransferase</keyword>
<dbReference type="RefSeq" id="WP_219352771.1">
    <property type="nucleotide sequence ID" value="NZ_CP080034.1"/>
</dbReference>
<dbReference type="GeneID" id="94376624"/>
<evidence type="ECO:0000259" key="2">
    <source>
        <dbReference type="Pfam" id="PF00814"/>
    </source>
</evidence>
<evidence type="ECO:0000313" key="3">
    <source>
        <dbReference type="EMBL" id="QYC09894.1"/>
    </source>
</evidence>
<gene>
    <name evidence="3" type="primary">tsaB</name>
    <name evidence="3" type="ORF">KWG56_15150</name>
</gene>
<dbReference type="Pfam" id="PF00814">
    <property type="entry name" value="TsaD"/>
    <property type="match status" value="1"/>
</dbReference>
<dbReference type="Proteomes" id="UP000824334">
    <property type="component" value="Chromosome"/>
</dbReference>
<sequence length="230" mass="23386">MRLLVIDTALGACTAAVFEDSRPLAAQFLPMTKGHQERLGGVVRDVVAEAGGGFDGLDRIGVTVGPGSFTGLRVGLAFAQGLGAALDRPVVGISALDGLAGSLPEDGSPVAALIDARRGQVYIKLFVNGLATGADEALTLEDAAQRVAALGPDVRLVGNGAPVLIEAFPDVKHALADDRVAPSPEALARLAAAADPATDLPKPLYLRAPDATPPSRLPGQPRQPAVPTAT</sequence>
<dbReference type="PANTHER" id="PTHR11735">
    <property type="entry name" value="TRNA N6-ADENOSINE THREONYLCARBAMOYLTRANSFERASE"/>
    <property type="match status" value="1"/>
</dbReference>
<evidence type="ECO:0000256" key="1">
    <source>
        <dbReference type="SAM" id="MobiDB-lite"/>
    </source>
</evidence>
<dbReference type="InterPro" id="IPR000905">
    <property type="entry name" value="Gcp-like_dom"/>
</dbReference>
<keyword evidence="4" id="KW-1185">Reference proteome</keyword>
<dbReference type="InterPro" id="IPR022496">
    <property type="entry name" value="T6A_TsaB"/>
</dbReference>
<proteinExistence type="predicted"/>